<evidence type="ECO:0000313" key="3">
    <source>
        <dbReference type="Proteomes" id="UP000515237"/>
    </source>
</evidence>
<evidence type="ECO:0000256" key="1">
    <source>
        <dbReference type="SAM" id="SignalP"/>
    </source>
</evidence>
<accession>A0A7G7G7N2</accession>
<protein>
    <submittedName>
        <fullName evidence="2">Uncharacterized protein</fullName>
    </submittedName>
</protein>
<dbReference type="PROSITE" id="PS51257">
    <property type="entry name" value="PROKAR_LIPOPROTEIN"/>
    <property type="match status" value="1"/>
</dbReference>
<dbReference type="EMBL" id="CP055156">
    <property type="protein sequence ID" value="QNF33166.1"/>
    <property type="molecule type" value="Genomic_DNA"/>
</dbReference>
<organism evidence="2 3">
    <name type="scientific">Adhaeribacter swui</name>
    <dbReference type="NCBI Taxonomy" id="2086471"/>
    <lineage>
        <taxon>Bacteria</taxon>
        <taxon>Pseudomonadati</taxon>
        <taxon>Bacteroidota</taxon>
        <taxon>Cytophagia</taxon>
        <taxon>Cytophagales</taxon>
        <taxon>Hymenobacteraceae</taxon>
        <taxon>Adhaeribacter</taxon>
    </lineage>
</organism>
<feature type="signal peptide" evidence="1">
    <location>
        <begin position="1"/>
        <end position="18"/>
    </location>
</feature>
<keyword evidence="1" id="KW-0732">Signal</keyword>
<dbReference type="RefSeq" id="WP_185274018.1">
    <property type="nucleotide sequence ID" value="NZ_CP055156.1"/>
</dbReference>
<reference evidence="2 3" key="1">
    <citation type="journal article" date="2018" name="Int. J. Syst. Evol. Microbiol.">
        <title>Adhaeribacter swui sp. nov., isolated from wet mud.</title>
        <authorList>
            <person name="Kim D.U."/>
            <person name="Kim K.W."/>
            <person name="Kang M.S."/>
            <person name="Kim J.Y."/>
            <person name="Jang J.H."/>
            <person name="Kim M.K."/>
        </authorList>
    </citation>
    <scope>NUCLEOTIDE SEQUENCE [LARGE SCALE GENOMIC DNA]</scope>
    <source>
        <strain evidence="2 3">KCTC 52873</strain>
    </source>
</reference>
<sequence length="167" mass="19000">MKQAHVFWLIIWSFLAFACDTETGKKADSPHLAFYTLENQNTINPGCELDVATAREKDKIIANDEVLSYHAAEHYFILTAAAVNRLKNIKSQTPFYLKVDNQVVYSGFLMPGYLSLACFDKVVIDPLAYNNIIWVRYDYANAGKPTNDFRNNATLLEVLQKQGKLEK</sequence>
<evidence type="ECO:0000313" key="2">
    <source>
        <dbReference type="EMBL" id="QNF33166.1"/>
    </source>
</evidence>
<name>A0A7G7G7N2_9BACT</name>
<feature type="chain" id="PRO_5028952795" evidence="1">
    <location>
        <begin position="19"/>
        <end position="167"/>
    </location>
</feature>
<dbReference type="AlphaFoldDB" id="A0A7G7G7N2"/>
<gene>
    <name evidence="2" type="ORF">HUW51_10670</name>
</gene>
<dbReference type="Proteomes" id="UP000515237">
    <property type="component" value="Chromosome"/>
</dbReference>
<dbReference type="KEGG" id="aswu:HUW51_10670"/>
<keyword evidence="3" id="KW-1185">Reference proteome</keyword>
<proteinExistence type="predicted"/>